<proteinExistence type="predicted"/>
<dbReference type="AlphaFoldDB" id="A0A660SFE6"/>
<protein>
    <recommendedName>
        <fullName evidence="5">Single cache domain-containing protein</fullName>
    </recommendedName>
</protein>
<sequence length="396" mass="44621">MNKRLFLGLLIIIETLVLGGGLYLISQNVINTTSSPDEMNKLILENEIDKISVSSNIMGINMIDLVLFNDDIAISELSNLFKSKIKGIKYIHIVNNKKSIIGSTNPDKLYTTYSGNPIPENQDRNVAELKNNMYLISTVLKISNKRIGEIHVGYQFTPPFTGANSSNPIKYLPFMSVFIIGNIIILIIAGVFMPKISVGDLKIGPAEIHELAIQEEKLKDSILEMESNIKTLTQEKEEKNKILLDLNGNIVKSKEDETAILNHIEELQKREEELSKSVEANVSNGEGSPNVDVDEHVNVQIAEMKAKLDDIETDIAIKQKEIMKMDTNIELLKQEIDTLNENKNRSLSELNGVELELNKRILMKRREEIKLSQHVEVLRREDARLSSSKKTSRGKS</sequence>
<name>A0A660SFE6_UNCT6</name>
<feature type="coiled-coil region" evidence="1">
    <location>
        <begin position="215"/>
        <end position="249"/>
    </location>
</feature>
<evidence type="ECO:0000313" key="3">
    <source>
        <dbReference type="EMBL" id="RKX69262.1"/>
    </source>
</evidence>
<keyword evidence="2" id="KW-0812">Transmembrane</keyword>
<accession>A0A660SFE6</accession>
<evidence type="ECO:0000256" key="1">
    <source>
        <dbReference type="SAM" id="Coils"/>
    </source>
</evidence>
<organism evidence="3 4">
    <name type="scientific">candidate division TA06 bacterium</name>
    <dbReference type="NCBI Taxonomy" id="2250710"/>
    <lineage>
        <taxon>Bacteria</taxon>
        <taxon>Bacteria division TA06</taxon>
    </lineage>
</organism>
<evidence type="ECO:0000256" key="2">
    <source>
        <dbReference type="SAM" id="Phobius"/>
    </source>
</evidence>
<keyword evidence="2" id="KW-0472">Membrane</keyword>
<feature type="transmembrane region" description="Helical" evidence="2">
    <location>
        <begin position="171"/>
        <end position="193"/>
    </location>
</feature>
<evidence type="ECO:0008006" key="5">
    <source>
        <dbReference type="Google" id="ProtNLM"/>
    </source>
</evidence>
<dbReference type="EMBL" id="QNBD01000205">
    <property type="protein sequence ID" value="RKX69262.1"/>
    <property type="molecule type" value="Genomic_DNA"/>
</dbReference>
<gene>
    <name evidence="3" type="ORF">DRP43_04595</name>
</gene>
<reference evidence="3 4" key="1">
    <citation type="submission" date="2018-06" db="EMBL/GenBank/DDBJ databases">
        <title>Extensive metabolic versatility and redundancy in microbially diverse, dynamic hydrothermal sediments.</title>
        <authorList>
            <person name="Dombrowski N."/>
            <person name="Teske A."/>
            <person name="Baker B.J."/>
        </authorList>
    </citation>
    <scope>NUCLEOTIDE SEQUENCE [LARGE SCALE GENOMIC DNA]</scope>
    <source>
        <strain evidence="3">B10_G13</strain>
    </source>
</reference>
<evidence type="ECO:0000313" key="4">
    <source>
        <dbReference type="Proteomes" id="UP000271125"/>
    </source>
</evidence>
<feature type="coiled-coil region" evidence="1">
    <location>
        <begin position="301"/>
        <end position="356"/>
    </location>
</feature>
<comment type="caution">
    <text evidence="3">The sequence shown here is derived from an EMBL/GenBank/DDBJ whole genome shotgun (WGS) entry which is preliminary data.</text>
</comment>
<dbReference type="Proteomes" id="UP000271125">
    <property type="component" value="Unassembled WGS sequence"/>
</dbReference>
<feature type="non-terminal residue" evidence="3">
    <location>
        <position position="396"/>
    </location>
</feature>
<keyword evidence="1" id="KW-0175">Coiled coil</keyword>
<keyword evidence="2" id="KW-1133">Transmembrane helix</keyword>